<dbReference type="PROSITE" id="PS00093">
    <property type="entry name" value="N4_MTASE"/>
    <property type="match status" value="1"/>
</dbReference>
<reference evidence="10" key="1">
    <citation type="submission" date="2020-03" db="EMBL/GenBank/DDBJ databases">
        <title>The deep terrestrial virosphere.</title>
        <authorList>
            <person name="Holmfeldt K."/>
            <person name="Nilsson E."/>
            <person name="Simone D."/>
            <person name="Lopez-Fernandez M."/>
            <person name="Wu X."/>
            <person name="de Brujin I."/>
            <person name="Lundin D."/>
            <person name="Andersson A."/>
            <person name="Bertilsson S."/>
            <person name="Dopson M."/>
        </authorList>
    </citation>
    <scope>NUCLEOTIDE SEQUENCE</scope>
    <source>
        <strain evidence="10">MM415B02064</strain>
    </source>
</reference>
<dbReference type="AlphaFoldDB" id="A0A6M3KX37"/>
<evidence type="ECO:0000259" key="9">
    <source>
        <dbReference type="Pfam" id="PF01555"/>
    </source>
</evidence>
<gene>
    <name evidence="10" type="ORF">MM415B02064_0007</name>
</gene>
<dbReference type="GO" id="GO:0003677">
    <property type="term" value="F:DNA binding"/>
    <property type="evidence" value="ECO:0007669"/>
    <property type="project" value="UniProtKB-KW"/>
</dbReference>
<evidence type="ECO:0000256" key="7">
    <source>
        <dbReference type="ARBA" id="ARBA00023125"/>
    </source>
</evidence>
<evidence type="ECO:0000256" key="3">
    <source>
        <dbReference type="ARBA" id="ARBA00022603"/>
    </source>
</evidence>
<evidence type="ECO:0000313" key="10">
    <source>
        <dbReference type="EMBL" id="QJA86490.1"/>
    </source>
</evidence>
<name>A0A6M3KX37_9ZZZZ</name>
<dbReference type="GO" id="GO:0032259">
    <property type="term" value="P:methylation"/>
    <property type="evidence" value="ECO:0007669"/>
    <property type="project" value="UniProtKB-KW"/>
</dbReference>
<evidence type="ECO:0000256" key="6">
    <source>
        <dbReference type="ARBA" id="ARBA00022747"/>
    </source>
</evidence>
<organism evidence="10">
    <name type="scientific">viral metagenome</name>
    <dbReference type="NCBI Taxonomy" id="1070528"/>
    <lineage>
        <taxon>unclassified sequences</taxon>
        <taxon>metagenomes</taxon>
        <taxon>organismal metagenomes</taxon>
    </lineage>
</organism>
<comment type="similarity">
    <text evidence="1">Belongs to the N(4)/N(6)-methyltransferase family. N(4) subfamily.</text>
</comment>
<keyword evidence="3 10" id="KW-0489">Methyltransferase</keyword>
<dbReference type="GO" id="GO:0009307">
    <property type="term" value="P:DNA restriction-modification system"/>
    <property type="evidence" value="ECO:0007669"/>
    <property type="project" value="UniProtKB-KW"/>
</dbReference>
<comment type="catalytic activity">
    <reaction evidence="8">
        <text>a 2'-deoxycytidine in DNA + S-adenosyl-L-methionine = an N(4)-methyl-2'-deoxycytidine in DNA + S-adenosyl-L-homocysteine + H(+)</text>
        <dbReference type="Rhea" id="RHEA:16857"/>
        <dbReference type="Rhea" id="RHEA-COMP:11369"/>
        <dbReference type="Rhea" id="RHEA-COMP:13674"/>
        <dbReference type="ChEBI" id="CHEBI:15378"/>
        <dbReference type="ChEBI" id="CHEBI:57856"/>
        <dbReference type="ChEBI" id="CHEBI:59789"/>
        <dbReference type="ChEBI" id="CHEBI:85452"/>
        <dbReference type="ChEBI" id="CHEBI:137933"/>
        <dbReference type="EC" id="2.1.1.113"/>
    </reaction>
</comment>
<evidence type="ECO:0000256" key="1">
    <source>
        <dbReference type="ARBA" id="ARBA00010203"/>
    </source>
</evidence>
<evidence type="ECO:0000256" key="2">
    <source>
        <dbReference type="ARBA" id="ARBA00012185"/>
    </source>
</evidence>
<dbReference type="EMBL" id="MT142638">
    <property type="protein sequence ID" value="QJA86490.1"/>
    <property type="molecule type" value="Genomic_DNA"/>
</dbReference>
<keyword evidence="4 10" id="KW-0808">Transferase</keyword>
<dbReference type="InterPro" id="IPR029063">
    <property type="entry name" value="SAM-dependent_MTases_sf"/>
</dbReference>
<keyword evidence="5" id="KW-0949">S-adenosyl-L-methionine</keyword>
<evidence type="ECO:0000256" key="5">
    <source>
        <dbReference type="ARBA" id="ARBA00022691"/>
    </source>
</evidence>
<dbReference type="Gene3D" id="3.40.50.150">
    <property type="entry name" value="Vaccinia Virus protein VP39"/>
    <property type="match status" value="2"/>
</dbReference>
<sequence length="321" mass="36866">MTLFTRRLKASRGKNIESLAISRRVRAEFIQRFGSVPYSVIRRNPTVKAIDWSAQDRSYGKVSHTALSEVDGIEGQEMQRAFETAYRGVRPSKARKEMAISRFPQNVGQLLVKFYCPRGGIVYDPFAGHNSRMQLCYELGRCYHGFDVSITFMKANIKIRQLLYKAGKGRLIPNEAWIRLELQSSDDTGLPDDYADFTVTSPPYWDIEYYGDESEQLGKAETYETFLDKIKEHLKENWRVLKPGAFSCWCINDFRKGGEYYMYHSDIAHLGIWAGFKLHTIYIIDIGVPAQGAFVQTIQGRMAFPKGHEYCIVFKKGAENE</sequence>
<evidence type="ECO:0000256" key="4">
    <source>
        <dbReference type="ARBA" id="ARBA00022679"/>
    </source>
</evidence>
<accession>A0A6M3KX37</accession>
<proteinExistence type="inferred from homology"/>
<dbReference type="InterPro" id="IPR002941">
    <property type="entry name" value="DNA_methylase_N4/N6"/>
</dbReference>
<dbReference type="GO" id="GO:0008170">
    <property type="term" value="F:N-methyltransferase activity"/>
    <property type="evidence" value="ECO:0007669"/>
    <property type="project" value="InterPro"/>
</dbReference>
<feature type="domain" description="DNA methylase N-4/N-6" evidence="9">
    <location>
        <begin position="196"/>
        <end position="319"/>
    </location>
</feature>
<dbReference type="InterPro" id="IPR017985">
    <property type="entry name" value="MeTrfase_CN4_CS"/>
</dbReference>
<evidence type="ECO:0000256" key="8">
    <source>
        <dbReference type="ARBA" id="ARBA00049120"/>
    </source>
</evidence>
<keyword evidence="7" id="KW-0238">DNA-binding</keyword>
<dbReference type="Pfam" id="PF01555">
    <property type="entry name" value="N6_N4_Mtase"/>
    <property type="match status" value="1"/>
</dbReference>
<keyword evidence="6" id="KW-0680">Restriction system</keyword>
<dbReference type="SUPFAM" id="SSF53335">
    <property type="entry name" value="S-adenosyl-L-methionine-dependent methyltransferases"/>
    <property type="match status" value="2"/>
</dbReference>
<protein>
    <recommendedName>
        <fullName evidence="2">site-specific DNA-methyltransferase (cytosine-N(4)-specific)</fullName>
        <ecNumber evidence="2">2.1.1.113</ecNumber>
    </recommendedName>
</protein>
<dbReference type="EC" id="2.1.1.113" evidence="2"/>
<dbReference type="GO" id="GO:0015667">
    <property type="term" value="F:site-specific DNA-methyltransferase (cytosine-N4-specific) activity"/>
    <property type="evidence" value="ECO:0007669"/>
    <property type="project" value="UniProtKB-EC"/>
</dbReference>